<reference evidence="1 2" key="1">
    <citation type="submission" date="2014-01" db="EMBL/GenBank/DDBJ databases">
        <title>Genome sequence determination for a cystic fibrosis isolate, Inquilinus limosus.</title>
        <authorList>
            <person name="Pino M."/>
            <person name="Di Conza J."/>
            <person name="Gutkind G."/>
        </authorList>
    </citation>
    <scope>NUCLEOTIDE SEQUENCE [LARGE SCALE GENOMIC DNA]</scope>
    <source>
        <strain evidence="1 2">MP06</strain>
    </source>
</reference>
<dbReference type="Gene3D" id="3.60.20.10">
    <property type="entry name" value="Glutamine Phosphoribosylpyrophosphate, subunit 1, domain 1"/>
    <property type="match status" value="1"/>
</dbReference>
<organism evidence="1 2">
    <name type="scientific">Inquilinus limosus MP06</name>
    <dbReference type="NCBI Taxonomy" id="1398085"/>
    <lineage>
        <taxon>Bacteria</taxon>
        <taxon>Pseudomonadati</taxon>
        <taxon>Pseudomonadota</taxon>
        <taxon>Alphaproteobacteria</taxon>
        <taxon>Rhodospirillales</taxon>
        <taxon>Rhodospirillaceae</taxon>
        <taxon>Inquilinus</taxon>
    </lineage>
</organism>
<dbReference type="OrthoDB" id="9786336at2"/>
<dbReference type="AlphaFoldDB" id="A0A0A0D7L3"/>
<proteinExistence type="predicted"/>
<dbReference type="InterPro" id="IPR029055">
    <property type="entry name" value="Ntn_hydrolases_N"/>
</dbReference>
<dbReference type="RefSeq" id="WP_034834452.1">
    <property type="nucleotide sequence ID" value="NZ_JANX01000076.1"/>
</dbReference>
<sequence>MTYCLGLLLEEGLVMIADTRTNAGVDNISTFRKMHIWERPGDRVMVLLTAGNLAVTQSVVALLSEAVDAGDGRESLATAPSMFRCAELVGEAVRAVWNRDGPAMEQHAGGFNASFLLGGQIAGRRCRLFEIYQAGNFIEATADTPYLQIGEHKYGKPILDRAARFETPLTDGLKLGLVSMDSTLRSNLSVGLPIDIALYRRDALELALRKRVGEDDPYFSGLRQRWSDALRQAYQAIPNPDWA</sequence>
<dbReference type="EMBL" id="JANX01000076">
    <property type="protein sequence ID" value="KGM34671.1"/>
    <property type="molecule type" value="Genomic_DNA"/>
</dbReference>
<dbReference type="InterPro" id="IPR016545">
    <property type="entry name" value="UCP009120_prtse"/>
</dbReference>
<dbReference type="Proteomes" id="UP000029995">
    <property type="component" value="Unassembled WGS sequence"/>
</dbReference>
<gene>
    <name evidence="1" type="ORF">P409_08895</name>
</gene>
<evidence type="ECO:0000313" key="2">
    <source>
        <dbReference type="Proteomes" id="UP000029995"/>
    </source>
</evidence>
<dbReference type="SUPFAM" id="SSF56235">
    <property type="entry name" value="N-terminal nucleophile aminohydrolases (Ntn hydrolases)"/>
    <property type="match status" value="1"/>
</dbReference>
<dbReference type="PIRSF" id="PIRSF009120">
    <property type="entry name" value="UCP009120_prtse"/>
    <property type="match status" value="1"/>
</dbReference>
<evidence type="ECO:0000313" key="1">
    <source>
        <dbReference type="EMBL" id="KGM34671.1"/>
    </source>
</evidence>
<accession>A0A0A0D7L3</accession>
<comment type="caution">
    <text evidence="1">The sequence shown here is derived from an EMBL/GenBank/DDBJ whole genome shotgun (WGS) entry which is preliminary data.</text>
</comment>
<protein>
    <submittedName>
        <fullName evidence="1">Peptidase</fullName>
    </submittedName>
</protein>
<name>A0A0A0D7L3_9PROT</name>